<feature type="transmembrane region" description="Helical" evidence="1">
    <location>
        <begin position="144"/>
        <end position="161"/>
    </location>
</feature>
<dbReference type="EMBL" id="WTUZ01000010">
    <property type="protein sequence ID" value="MZQ81310.1"/>
    <property type="molecule type" value="Genomic_DNA"/>
</dbReference>
<proteinExistence type="predicted"/>
<dbReference type="AlphaFoldDB" id="A0A6L8UW21"/>
<dbReference type="NCBIfam" id="NF041644">
    <property type="entry name" value="CBO0543_fam"/>
    <property type="match status" value="1"/>
</dbReference>
<protein>
    <submittedName>
        <fullName evidence="2">Uncharacterized protein</fullName>
    </submittedName>
</protein>
<feature type="transmembrane region" description="Helical" evidence="1">
    <location>
        <begin position="26"/>
        <end position="46"/>
    </location>
</feature>
<feature type="transmembrane region" description="Helical" evidence="1">
    <location>
        <begin position="92"/>
        <end position="110"/>
    </location>
</feature>
<dbReference type="Proteomes" id="UP000481087">
    <property type="component" value="Unassembled WGS sequence"/>
</dbReference>
<dbReference type="RefSeq" id="WP_161405607.1">
    <property type="nucleotide sequence ID" value="NZ_WTUZ01000010.1"/>
</dbReference>
<evidence type="ECO:0000313" key="2">
    <source>
        <dbReference type="EMBL" id="MZQ81310.1"/>
    </source>
</evidence>
<evidence type="ECO:0000256" key="1">
    <source>
        <dbReference type="SAM" id="Phobius"/>
    </source>
</evidence>
<keyword evidence="1" id="KW-1133">Transmembrane helix</keyword>
<comment type="caution">
    <text evidence="2">The sequence shown here is derived from an EMBL/GenBank/DDBJ whole genome shotgun (WGS) entry which is preliminary data.</text>
</comment>
<keyword evidence="3" id="KW-1185">Reference proteome</keyword>
<gene>
    <name evidence="2" type="ORF">GQF01_04120</name>
</gene>
<name>A0A6L8UW21_9BACL</name>
<accession>A0A6L8UW21</accession>
<keyword evidence="1" id="KW-0812">Transmembrane</keyword>
<feature type="transmembrane region" description="Helical" evidence="1">
    <location>
        <begin position="117"/>
        <end position="138"/>
    </location>
</feature>
<dbReference type="InterPro" id="IPR048147">
    <property type="entry name" value="CBO0543-like"/>
</dbReference>
<feature type="transmembrane region" description="Helical" evidence="1">
    <location>
        <begin position="58"/>
        <end position="80"/>
    </location>
</feature>
<organism evidence="2 3">
    <name type="scientific">Paenibacillus silvestris</name>
    <dbReference type="NCBI Taxonomy" id="2606219"/>
    <lineage>
        <taxon>Bacteria</taxon>
        <taxon>Bacillati</taxon>
        <taxon>Bacillota</taxon>
        <taxon>Bacilli</taxon>
        <taxon>Bacillales</taxon>
        <taxon>Paenibacillaceae</taxon>
        <taxon>Paenibacillus</taxon>
    </lineage>
</organism>
<sequence>MLFIAMAIIIILAAWRWGDWRNWQKYHATILYFLLGDIFYLLLTYQYPLWQHQPKPPIHSYIGTELCCLVAFAATTLIFLGKYPKGATKSTLWIGLWVVIYSFIEVIYLLTGAILHFNGWTMLYSVLFNIITFPLLRLHNCRPLVAYAISIPLVIALLFIFKVPIR</sequence>
<reference evidence="2 3" key="1">
    <citation type="submission" date="2019-12" db="EMBL/GenBank/DDBJ databases">
        <title>Paenibacillus sp. nov. sp. isolated from soil.</title>
        <authorList>
            <person name="Kim J."/>
            <person name="Jeong S.E."/>
            <person name="Jung H.S."/>
            <person name="Jeon C.O."/>
        </authorList>
    </citation>
    <scope>NUCLEOTIDE SEQUENCE [LARGE SCALE GENOMIC DNA]</scope>
    <source>
        <strain evidence="2 3">5J-6</strain>
    </source>
</reference>
<evidence type="ECO:0000313" key="3">
    <source>
        <dbReference type="Proteomes" id="UP000481087"/>
    </source>
</evidence>
<keyword evidence="1" id="KW-0472">Membrane</keyword>